<name>A0A1Y1KR23_PHOPY</name>
<dbReference type="InterPro" id="IPR008037">
    <property type="entry name" value="Pacifastin_dom"/>
</dbReference>
<evidence type="ECO:0000313" key="2">
    <source>
        <dbReference type="EMBL" id="JAV62135.1"/>
    </source>
</evidence>
<reference evidence="2" key="1">
    <citation type="journal article" date="2016" name="Sci. Rep.">
        <title>Molecular characterization of firefly nuptial gifts: a multi-omics approach sheds light on postcopulatory sexual selection.</title>
        <authorList>
            <person name="Al-Wathiqui N."/>
            <person name="Fallon T.R."/>
            <person name="South A."/>
            <person name="Weng J.K."/>
            <person name="Lewis S.M."/>
        </authorList>
    </citation>
    <scope>NUCLEOTIDE SEQUENCE</scope>
</reference>
<dbReference type="GeneID" id="116180879"/>
<evidence type="ECO:0000259" key="1">
    <source>
        <dbReference type="Pfam" id="PF05375"/>
    </source>
</evidence>
<protein>
    <recommendedName>
        <fullName evidence="1">Pacifastin domain-containing protein</fullName>
    </recommendedName>
</protein>
<dbReference type="Pfam" id="PF05375">
    <property type="entry name" value="Pacifastin_I"/>
    <property type="match status" value="1"/>
</dbReference>
<dbReference type="KEGG" id="ppyr:116180879"/>
<organism evidence="2">
    <name type="scientific">Photinus pyralis</name>
    <name type="common">Common eastern firefly</name>
    <name type="synonym">Lampyris pyralis</name>
    <dbReference type="NCBI Taxonomy" id="7054"/>
    <lineage>
        <taxon>Eukaryota</taxon>
        <taxon>Metazoa</taxon>
        <taxon>Ecdysozoa</taxon>
        <taxon>Arthropoda</taxon>
        <taxon>Hexapoda</taxon>
        <taxon>Insecta</taxon>
        <taxon>Pterygota</taxon>
        <taxon>Neoptera</taxon>
        <taxon>Endopterygota</taxon>
        <taxon>Coleoptera</taxon>
        <taxon>Polyphaga</taxon>
        <taxon>Elateriformia</taxon>
        <taxon>Elateroidea</taxon>
        <taxon>Lampyridae</taxon>
        <taxon>Lampyrinae</taxon>
        <taxon>Photinus</taxon>
    </lineage>
</organism>
<dbReference type="OrthoDB" id="6661396at2759"/>
<sequence length="118" mass="12814">MFVICDKGIVFKAQFAKCLKQSSTMKVQLFVLVIVCVACVFANGEFVCQEGVPYKENNCNSCSCFGGHLACTLMACPHGNGENPEKCEVGTKTKVGCNDCECVKRMGTICTNHECPIE</sequence>
<feature type="domain" description="Pacifastin" evidence="1">
    <location>
        <begin position="47"/>
        <end position="80"/>
    </location>
</feature>
<accession>A0A1Y1KR23</accession>
<dbReference type="AlphaFoldDB" id="A0A1Y1KR23"/>
<dbReference type="EMBL" id="GEZM01080448">
    <property type="protein sequence ID" value="JAV62135.1"/>
    <property type="molecule type" value="Transcribed_RNA"/>
</dbReference>
<dbReference type="RefSeq" id="XP_031356913.1">
    <property type="nucleotide sequence ID" value="XM_031501053.1"/>
</dbReference>
<proteinExistence type="predicted"/>
<dbReference type="GO" id="GO:0030414">
    <property type="term" value="F:peptidase inhibitor activity"/>
    <property type="evidence" value="ECO:0007669"/>
    <property type="project" value="InterPro"/>
</dbReference>